<proteinExistence type="predicted"/>
<protein>
    <submittedName>
        <fullName evidence="1">Uncharacterized protein</fullName>
    </submittedName>
</protein>
<dbReference type="Proteomes" id="UP000784294">
    <property type="component" value="Unassembled WGS sequence"/>
</dbReference>
<dbReference type="EMBL" id="CAAALY010061599">
    <property type="protein sequence ID" value="VEL23378.1"/>
    <property type="molecule type" value="Genomic_DNA"/>
</dbReference>
<evidence type="ECO:0000313" key="2">
    <source>
        <dbReference type="Proteomes" id="UP000784294"/>
    </source>
</evidence>
<organism evidence="1 2">
    <name type="scientific">Protopolystoma xenopodis</name>
    <dbReference type="NCBI Taxonomy" id="117903"/>
    <lineage>
        <taxon>Eukaryota</taxon>
        <taxon>Metazoa</taxon>
        <taxon>Spiralia</taxon>
        <taxon>Lophotrochozoa</taxon>
        <taxon>Platyhelminthes</taxon>
        <taxon>Monogenea</taxon>
        <taxon>Polyopisthocotylea</taxon>
        <taxon>Polystomatidea</taxon>
        <taxon>Polystomatidae</taxon>
        <taxon>Protopolystoma</taxon>
    </lineage>
</organism>
<reference evidence="1" key="1">
    <citation type="submission" date="2018-11" db="EMBL/GenBank/DDBJ databases">
        <authorList>
            <consortium name="Pathogen Informatics"/>
        </authorList>
    </citation>
    <scope>NUCLEOTIDE SEQUENCE</scope>
</reference>
<name>A0A3S5AGM1_9PLAT</name>
<comment type="caution">
    <text evidence="1">The sequence shown here is derived from an EMBL/GenBank/DDBJ whole genome shotgun (WGS) entry which is preliminary data.</text>
</comment>
<evidence type="ECO:0000313" key="1">
    <source>
        <dbReference type="EMBL" id="VEL23378.1"/>
    </source>
</evidence>
<keyword evidence="2" id="KW-1185">Reference proteome</keyword>
<sequence length="80" mass="8769">MRPQHDSTSAAIIEVLRDGRSLAKRVAEEPRRLTPRIAPLHSCKFSGPVGPTLESPKLDALRSASDEQEVTPLGLFTFLC</sequence>
<gene>
    <name evidence="1" type="ORF">PXEA_LOCUS16818</name>
</gene>
<accession>A0A3S5AGM1</accession>
<dbReference type="AlphaFoldDB" id="A0A3S5AGM1"/>